<evidence type="ECO:0000313" key="2">
    <source>
        <dbReference type="Proteomes" id="UP000749646"/>
    </source>
</evidence>
<sequence>CAVWLLTSRTAKRHAQQEQQPLRVPLAHGARKATVTPARVTFFNLVYGMSRGDIFLSGAAYENIIDLHK</sequence>
<dbReference type="EMBL" id="JAAAHW010006425">
    <property type="protein sequence ID" value="KAF9961175.1"/>
    <property type="molecule type" value="Genomic_DNA"/>
</dbReference>
<dbReference type="AlphaFoldDB" id="A0A9P6J499"/>
<evidence type="ECO:0000313" key="1">
    <source>
        <dbReference type="EMBL" id="KAF9961175.1"/>
    </source>
</evidence>
<keyword evidence="2" id="KW-1185">Reference proteome</keyword>
<proteinExistence type="predicted"/>
<organism evidence="1 2">
    <name type="scientific">Modicella reniformis</name>
    <dbReference type="NCBI Taxonomy" id="1440133"/>
    <lineage>
        <taxon>Eukaryota</taxon>
        <taxon>Fungi</taxon>
        <taxon>Fungi incertae sedis</taxon>
        <taxon>Mucoromycota</taxon>
        <taxon>Mortierellomycotina</taxon>
        <taxon>Mortierellomycetes</taxon>
        <taxon>Mortierellales</taxon>
        <taxon>Mortierellaceae</taxon>
        <taxon>Modicella</taxon>
    </lineage>
</organism>
<accession>A0A9P6J499</accession>
<dbReference type="Proteomes" id="UP000749646">
    <property type="component" value="Unassembled WGS sequence"/>
</dbReference>
<comment type="caution">
    <text evidence="1">The sequence shown here is derived from an EMBL/GenBank/DDBJ whole genome shotgun (WGS) entry which is preliminary data.</text>
</comment>
<protein>
    <submittedName>
        <fullName evidence="1">Uncharacterized protein</fullName>
    </submittedName>
</protein>
<name>A0A9P6J499_9FUNG</name>
<reference evidence="1" key="1">
    <citation type="journal article" date="2020" name="Fungal Divers.">
        <title>Resolving the Mortierellaceae phylogeny through synthesis of multi-gene phylogenetics and phylogenomics.</title>
        <authorList>
            <person name="Vandepol N."/>
            <person name="Liber J."/>
            <person name="Desiro A."/>
            <person name="Na H."/>
            <person name="Kennedy M."/>
            <person name="Barry K."/>
            <person name="Grigoriev I.V."/>
            <person name="Miller A.N."/>
            <person name="O'Donnell K."/>
            <person name="Stajich J.E."/>
            <person name="Bonito G."/>
        </authorList>
    </citation>
    <scope>NUCLEOTIDE SEQUENCE</scope>
    <source>
        <strain evidence="1">MES-2147</strain>
    </source>
</reference>
<gene>
    <name evidence="1" type="ORF">BGZ65_011103</name>
</gene>
<feature type="non-terminal residue" evidence="1">
    <location>
        <position position="1"/>
    </location>
</feature>